<comment type="caution">
    <text evidence="1">The sequence shown here is derived from an EMBL/GenBank/DDBJ whole genome shotgun (WGS) entry which is preliminary data.</text>
</comment>
<dbReference type="Gene3D" id="1.25.10.10">
    <property type="entry name" value="Leucine-rich Repeat Variant"/>
    <property type="match status" value="1"/>
</dbReference>
<dbReference type="Proteomes" id="UP001498398">
    <property type="component" value="Unassembled WGS sequence"/>
</dbReference>
<reference evidence="1 2" key="1">
    <citation type="submission" date="2024-01" db="EMBL/GenBank/DDBJ databases">
        <title>A draft genome for the cacao thread blight pathogen Marasmiellus scandens.</title>
        <authorList>
            <person name="Baruah I.K."/>
            <person name="Leung J."/>
            <person name="Bukari Y."/>
            <person name="Amoako-Attah I."/>
            <person name="Meinhardt L.W."/>
            <person name="Bailey B.A."/>
            <person name="Cohen S.P."/>
        </authorList>
    </citation>
    <scope>NUCLEOTIDE SEQUENCE [LARGE SCALE GENOMIC DNA]</scope>
    <source>
        <strain evidence="1 2">GH-19</strain>
    </source>
</reference>
<proteinExistence type="predicted"/>
<dbReference type="EMBL" id="JBANRG010000016">
    <property type="protein sequence ID" value="KAK7459676.1"/>
    <property type="molecule type" value="Genomic_DNA"/>
</dbReference>
<name>A0ABR1JFC7_9AGAR</name>
<evidence type="ECO:0000313" key="2">
    <source>
        <dbReference type="Proteomes" id="UP001498398"/>
    </source>
</evidence>
<dbReference type="InterPro" id="IPR016024">
    <property type="entry name" value="ARM-type_fold"/>
</dbReference>
<organism evidence="1 2">
    <name type="scientific">Marasmiellus scandens</name>
    <dbReference type="NCBI Taxonomy" id="2682957"/>
    <lineage>
        <taxon>Eukaryota</taxon>
        <taxon>Fungi</taxon>
        <taxon>Dikarya</taxon>
        <taxon>Basidiomycota</taxon>
        <taxon>Agaricomycotina</taxon>
        <taxon>Agaricomycetes</taxon>
        <taxon>Agaricomycetidae</taxon>
        <taxon>Agaricales</taxon>
        <taxon>Marasmiineae</taxon>
        <taxon>Omphalotaceae</taxon>
        <taxon>Marasmiellus</taxon>
    </lineage>
</organism>
<accession>A0ABR1JFC7</accession>
<sequence length="81" mass="9060">MTPTTIEHDFPKELLSSLKNGYWGYRAQAIKMIVEFVEDANFSFAVKPSILQILTMAAKDEDEDVRATGVRSLVSLVQKGL</sequence>
<evidence type="ECO:0000313" key="1">
    <source>
        <dbReference type="EMBL" id="KAK7459676.1"/>
    </source>
</evidence>
<protein>
    <submittedName>
        <fullName evidence="1">Uncharacterized protein</fullName>
    </submittedName>
</protein>
<dbReference type="SUPFAM" id="SSF48371">
    <property type="entry name" value="ARM repeat"/>
    <property type="match status" value="1"/>
</dbReference>
<keyword evidence="2" id="KW-1185">Reference proteome</keyword>
<dbReference type="InterPro" id="IPR011989">
    <property type="entry name" value="ARM-like"/>
</dbReference>
<gene>
    <name evidence="1" type="ORF">VKT23_009657</name>
</gene>